<dbReference type="Proteomes" id="UP000278143">
    <property type="component" value="Unassembled WGS sequence"/>
</dbReference>
<accession>A0A4P9Z0E5</accession>
<dbReference type="AlphaFoldDB" id="A0A4P9Z0E5"/>
<organism evidence="2 3">
    <name type="scientific">Syncephalis pseudoplumigaleata</name>
    <dbReference type="NCBI Taxonomy" id="1712513"/>
    <lineage>
        <taxon>Eukaryota</taxon>
        <taxon>Fungi</taxon>
        <taxon>Fungi incertae sedis</taxon>
        <taxon>Zoopagomycota</taxon>
        <taxon>Zoopagomycotina</taxon>
        <taxon>Zoopagomycetes</taxon>
        <taxon>Zoopagales</taxon>
        <taxon>Piptocephalidaceae</taxon>
        <taxon>Syncephalis</taxon>
    </lineage>
</organism>
<proteinExistence type="predicted"/>
<feature type="transmembrane region" description="Helical" evidence="1">
    <location>
        <begin position="127"/>
        <end position="147"/>
    </location>
</feature>
<protein>
    <submittedName>
        <fullName evidence="2">Uncharacterized protein</fullName>
    </submittedName>
</protein>
<dbReference type="OrthoDB" id="73532at2759"/>
<gene>
    <name evidence="2" type="ORF">SYNPS1DRAFT_28358</name>
</gene>
<keyword evidence="3" id="KW-1185">Reference proteome</keyword>
<evidence type="ECO:0000256" key="1">
    <source>
        <dbReference type="SAM" id="Phobius"/>
    </source>
</evidence>
<dbReference type="EMBL" id="KZ989570">
    <property type="protein sequence ID" value="RKP25927.1"/>
    <property type="molecule type" value="Genomic_DNA"/>
</dbReference>
<evidence type="ECO:0000313" key="3">
    <source>
        <dbReference type="Proteomes" id="UP000278143"/>
    </source>
</evidence>
<name>A0A4P9Z0E5_9FUNG</name>
<evidence type="ECO:0000313" key="2">
    <source>
        <dbReference type="EMBL" id="RKP25927.1"/>
    </source>
</evidence>
<keyword evidence="1" id="KW-1133">Transmembrane helix</keyword>
<reference evidence="3" key="1">
    <citation type="journal article" date="2018" name="Nat. Microbiol.">
        <title>Leveraging single-cell genomics to expand the fungal tree of life.</title>
        <authorList>
            <person name="Ahrendt S.R."/>
            <person name="Quandt C.A."/>
            <person name="Ciobanu D."/>
            <person name="Clum A."/>
            <person name="Salamov A."/>
            <person name="Andreopoulos B."/>
            <person name="Cheng J.F."/>
            <person name="Woyke T."/>
            <person name="Pelin A."/>
            <person name="Henrissat B."/>
            <person name="Reynolds N.K."/>
            <person name="Benny G.L."/>
            <person name="Smith M.E."/>
            <person name="James T.Y."/>
            <person name="Grigoriev I.V."/>
        </authorList>
    </citation>
    <scope>NUCLEOTIDE SEQUENCE [LARGE SCALE GENOMIC DNA]</scope>
    <source>
        <strain evidence="3">Benny S71-1</strain>
    </source>
</reference>
<keyword evidence="1" id="KW-0472">Membrane</keyword>
<feature type="transmembrane region" description="Helical" evidence="1">
    <location>
        <begin position="28"/>
        <end position="45"/>
    </location>
</feature>
<keyword evidence="1" id="KW-0812">Transmembrane</keyword>
<sequence>MLKHQHSTDGKERTIRELERIRLARRHSWPLLGYPLVLMLVAAWWSATSLDAKLRSLVNAAAFSVIEFTFYAMTVEMPNGDILLRPFDPRCRKGHTTVHQFICNVIYTPILLDVYVDAVPYWPLRVLLFPLNIWLLELVQGYVLIYLHGYNPAWTYYGKDAYFHGNIKLSYWPFWIALGGAVELAYPVEVASTQWAARLIF</sequence>